<evidence type="ECO:0000256" key="21">
    <source>
        <dbReference type="SAM" id="Phobius"/>
    </source>
</evidence>
<keyword evidence="10 21" id="KW-1133">Transmembrane helix</keyword>
<feature type="transmembrane region" description="Helical" evidence="21">
    <location>
        <begin position="160"/>
        <end position="178"/>
    </location>
</feature>
<accession>A0ABS6T198</accession>
<evidence type="ECO:0000256" key="18">
    <source>
        <dbReference type="ARBA" id="ARBA00041418"/>
    </source>
</evidence>
<dbReference type="InterPro" id="IPR001182">
    <property type="entry name" value="FtsW/RodA"/>
</dbReference>
<keyword evidence="7 21" id="KW-0812">Transmembrane</keyword>
<comment type="similarity">
    <text evidence="16">Belongs to the SEDS family. FtsW subfamily.</text>
</comment>
<dbReference type="EMBL" id="JAHUZE010000002">
    <property type="protein sequence ID" value="MBV7379011.1"/>
    <property type="molecule type" value="Genomic_DNA"/>
</dbReference>
<evidence type="ECO:0000256" key="5">
    <source>
        <dbReference type="ARBA" id="ARBA00022676"/>
    </source>
</evidence>
<name>A0ABS6T198_9RHOB</name>
<evidence type="ECO:0000256" key="7">
    <source>
        <dbReference type="ARBA" id="ARBA00022692"/>
    </source>
</evidence>
<feature type="transmembrane region" description="Helical" evidence="21">
    <location>
        <begin position="130"/>
        <end position="148"/>
    </location>
</feature>
<evidence type="ECO:0000256" key="10">
    <source>
        <dbReference type="ARBA" id="ARBA00022989"/>
    </source>
</evidence>
<evidence type="ECO:0000256" key="13">
    <source>
        <dbReference type="ARBA" id="ARBA00023316"/>
    </source>
</evidence>
<dbReference type="PANTHER" id="PTHR30474:SF2">
    <property type="entry name" value="PEPTIDOGLYCAN GLYCOSYLTRANSFERASE FTSW-RELATED"/>
    <property type="match status" value="1"/>
</dbReference>
<keyword evidence="12" id="KW-0131">Cell cycle</keyword>
<evidence type="ECO:0000313" key="22">
    <source>
        <dbReference type="EMBL" id="MBV7379011.1"/>
    </source>
</evidence>
<feature type="transmembrane region" description="Helical" evidence="21">
    <location>
        <begin position="316"/>
        <end position="337"/>
    </location>
</feature>
<dbReference type="RefSeq" id="WP_218392170.1">
    <property type="nucleotide sequence ID" value="NZ_JAHUZE010000002.1"/>
</dbReference>
<evidence type="ECO:0000256" key="1">
    <source>
        <dbReference type="ARBA" id="ARBA00004651"/>
    </source>
</evidence>
<sequence length="389" mass="42398">MTEMVYGAVRQPGRDPILPRWWRTIDKWSVSSILLLFAIGILLGLAASPPLAERNGLHPFYYVERQIVFGVMAFMVMFAMTMMSPKMVRRLGVLGFIVAFAAICALPWLGTDFGKGAVRWYSLGFASLQPSEFLKPFYVVVAAWLMAASDEIQGPPGKSMSLILTLIIVGFLAMQPDFGQSALVLFGWGVMYFLAGAPYILIVGVAALVVGAGFLAYENSEHFARRIDGFLNPEVDPTTQIGYATNAIREGGFFGVGVGEGQVKWSLPDAHTDFIIAVAAEEYGLVLVLVILALYATIVVRSFLRLVHERDTFTRLAGTGLAAMFGVQALINMGVAVRLLPAKGMTLPFVSYGGSSLIAMGLSVGMLIAFTRTRPQGKFEDYLTQRGHR</sequence>
<keyword evidence="8" id="KW-0133">Cell shape</keyword>
<comment type="catalytic activity">
    <reaction evidence="20">
        <text>[GlcNAc-(1-&gt;4)-Mur2Ac(oyl-L-Ala-gamma-D-Glu-L-Lys-D-Ala-D-Ala)](n)-di-trans,octa-cis-undecaprenyl diphosphate + beta-D-GlcNAc-(1-&gt;4)-Mur2Ac(oyl-L-Ala-gamma-D-Glu-L-Lys-D-Ala-D-Ala)-di-trans,octa-cis-undecaprenyl diphosphate = [GlcNAc-(1-&gt;4)-Mur2Ac(oyl-L-Ala-gamma-D-Glu-L-Lys-D-Ala-D-Ala)](n+1)-di-trans,octa-cis-undecaprenyl diphosphate + di-trans,octa-cis-undecaprenyl diphosphate + H(+)</text>
        <dbReference type="Rhea" id="RHEA:23708"/>
        <dbReference type="Rhea" id="RHEA-COMP:9602"/>
        <dbReference type="Rhea" id="RHEA-COMP:9603"/>
        <dbReference type="ChEBI" id="CHEBI:15378"/>
        <dbReference type="ChEBI" id="CHEBI:58405"/>
        <dbReference type="ChEBI" id="CHEBI:60033"/>
        <dbReference type="ChEBI" id="CHEBI:78435"/>
        <dbReference type="EC" id="2.4.99.28"/>
    </reaction>
</comment>
<evidence type="ECO:0000256" key="4">
    <source>
        <dbReference type="ARBA" id="ARBA00022618"/>
    </source>
</evidence>
<feature type="transmembrane region" description="Helical" evidence="21">
    <location>
        <begin position="91"/>
        <end position="110"/>
    </location>
</feature>
<evidence type="ECO:0000256" key="12">
    <source>
        <dbReference type="ARBA" id="ARBA00023306"/>
    </source>
</evidence>
<dbReference type="Pfam" id="PF01098">
    <property type="entry name" value="FTSW_RODA_SPOVE"/>
    <property type="match status" value="1"/>
</dbReference>
<comment type="caution">
    <text evidence="22">The sequence shown here is derived from an EMBL/GenBank/DDBJ whole genome shotgun (WGS) entry which is preliminary data.</text>
</comment>
<gene>
    <name evidence="22" type="primary">ftsW</name>
    <name evidence="22" type="ORF">KJP28_08730</name>
</gene>
<feature type="transmembrane region" description="Helical" evidence="21">
    <location>
        <begin position="349"/>
        <end position="370"/>
    </location>
</feature>
<evidence type="ECO:0000256" key="3">
    <source>
        <dbReference type="ARBA" id="ARBA00022475"/>
    </source>
</evidence>
<feature type="transmembrane region" description="Helical" evidence="21">
    <location>
        <begin position="190"/>
        <end position="217"/>
    </location>
</feature>
<keyword evidence="5" id="KW-0328">Glycosyltransferase</keyword>
<keyword evidence="3" id="KW-1003">Cell membrane</keyword>
<evidence type="ECO:0000256" key="11">
    <source>
        <dbReference type="ARBA" id="ARBA00023136"/>
    </source>
</evidence>
<keyword evidence="13" id="KW-0961">Cell wall biogenesis/degradation</keyword>
<feature type="transmembrane region" description="Helical" evidence="21">
    <location>
        <begin position="67"/>
        <end position="84"/>
    </location>
</feature>
<protein>
    <recommendedName>
        <fullName evidence="17">Probable peptidoglycan glycosyltransferase FtsW</fullName>
        <ecNumber evidence="19">2.4.99.28</ecNumber>
    </recommendedName>
    <alternativeName>
        <fullName evidence="18">Cell division protein FtsW</fullName>
    </alternativeName>
    <alternativeName>
        <fullName evidence="15">Cell wall polymerase</fullName>
    </alternativeName>
    <alternativeName>
        <fullName evidence="14">Peptidoglycan polymerase</fullName>
    </alternativeName>
</protein>
<evidence type="ECO:0000256" key="16">
    <source>
        <dbReference type="ARBA" id="ARBA00038053"/>
    </source>
</evidence>
<evidence type="ECO:0000256" key="19">
    <source>
        <dbReference type="ARBA" id="ARBA00044770"/>
    </source>
</evidence>
<keyword evidence="9" id="KW-0573">Peptidoglycan synthesis</keyword>
<dbReference type="Proteomes" id="UP000756530">
    <property type="component" value="Unassembled WGS sequence"/>
</dbReference>
<evidence type="ECO:0000256" key="17">
    <source>
        <dbReference type="ARBA" id="ARBA00041185"/>
    </source>
</evidence>
<reference evidence="22 23" key="1">
    <citation type="submission" date="2021-05" db="EMBL/GenBank/DDBJ databases">
        <title>Culturable bacteria isolated from Daya Bay.</title>
        <authorList>
            <person name="Zheng W."/>
            <person name="Yu S."/>
            <person name="Huang Y."/>
        </authorList>
    </citation>
    <scope>NUCLEOTIDE SEQUENCE [LARGE SCALE GENOMIC DNA]</scope>
    <source>
        <strain evidence="22 23">DP4N28-5</strain>
    </source>
</reference>
<comment type="pathway">
    <text evidence="2">Cell wall biogenesis; peptidoglycan biosynthesis.</text>
</comment>
<comment type="subcellular location">
    <subcellularLocation>
        <location evidence="1">Cell membrane</location>
        <topology evidence="1">Multi-pass membrane protein</topology>
    </subcellularLocation>
</comment>
<feature type="transmembrane region" description="Helical" evidence="21">
    <location>
        <begin position="28"/>
        <end position="47"/>
    </location>
</feature>
<dbReference type="InterPro" id="IPR013437">
    <property type="entry name" value="FtsW"/>
</dbReference>
<evidence type="ECO:0000256" key="2">
    <source>
        <dbReference type="ARBA" id="ARBA00004752"/>
    </source>
</evidence>
<keyword evidence="6" id="KW-0808">Transferase</keyword>
<keyword evidence="23" id="KW-1185">Reference proteome</keyword>
<dbReference type="PANTHER" id="PTHR30474">
    <property type="entry name" value="CELL CYCLE PROTEIN"/>
    <property type="match status" value="1"/>
</dbReference>
<keyword evidence="4" id="KW-0132">Cell division</keyword>
<keyword evidence="11 21" id="KW-0472">Membrane</keyword>
<proteinExistence type="inferred from homology"/>
<evidence type="ECO:0000256" key="8">
    <source>
        <dbReference type="ARBA" id="ARBA00022960"/>
    </source>
</evidence>
<evidence type="ECO:0000256" key="20">
    <source>
        <dbReference type="ARBA" id="ARBA00049902"/>
    </source>
</evidence>
<feature type="transmembrane region" description="Helical" evidence="21">
    <location>
        <begin position="283"/>
        <end position="304"/>
    </location>
</feature>
<evidence type="ECO:0000256" key="15">
    <source>
        <dbReference type="ARBA" id="ARBA00033270"/>
    </source>
</evidence>
<evidence type="ECO:0000313" key="23">
    <source>
        <dbReference type="Proteomes" id="UP000756530"/>
    </source>
</evidence>
<dbReference type="EC" id="2.4.99.28" evidence="19"/>
<evidence type="ECO:0000256" key="6">
    <source>
        <dbReference type="ARBA" id="ARBA00022679"/>
    </source>
</evidence>
<evidence type="ECO:0000256" key="9">
    <source>
        <dbReference type="ARBA" id="ARBA00022984"/>
    </source>
</evidence>
<organism evidence="22 23">
    <name type="scientific">Maritimibacter dapengensis</name>
    <dbReference type="NCBI Taxonomy" id="2836868"/>
    <lineage>
        <taxon>Bacteria</taxon>
        <taxon>Pseudomonadati</taxon>
        <taxon>Pseudomonadota</taxon>
        <taxon>Alphaproteobacteria</taxon>
        <taxon>Rhodobacterales</taxon>
        <taxon>Roseobacteraceae</taxon>
        <taxon>Maritimibacter</taxon>
    </lineage>
</organism>
<evidence type="ECO:0000256" key="14">
    <source>
        <dbReference type="ARBA" id="ARBA00032370"/>
    </source>
</evidence>
<dbReference type="NCBIfam" id="TIGR02614">
    <property type="entry name" value="ftsW"/>
    <property type="match status" value="1"/>
</dbReference>